<sequence length="268" mass="30136">MIRVLLISLCFSLCFSRSIVGYGGTFSDMLINEATKSFESSTGNRVEYKSIGSLGAIKQLMLKKSDFAVSDINSTYENCITKPLLSGNIAISYNLDGVSKLNLTPEIISMIYQGEIKFWDDDLIKKANPDLELVHEKINIFHRYDGSGTTLNFTKFLQQNSNSWMLGFGEYMDFKVGVGKKGGPELAKFIDKTPNSIGYVGYLDANATGLKNANIVINGKIYSPEDESYPLKNYTYFIYPEGNKNSEKFLKFIYDNVDTFTSSKFFNF</sequence>
<proteinExistence type="inferred from homology"/>
<gene>
    <name evidence="3" type="ORF">IMC76_05890</name>
</gene>
<evidence type="ECO:0000259" key="2">
    <source>
        <dbReference type="Pfam" id="PF12849"/>
    </source>
</evidence>
<dbReference type="PANTHER" id="PTHR42996">
    <property type="entry name" value="PHOSPHATE-BINDING PROTEIN PSTS"/>
    <property type="match status" value="1"/>
</dbReference>
<dbReference type="RefSeq" id="WP_025803208.1">
    <property type="nucleotide sequence ID" value="NZ_CP053842.1"/>
</dbReference>
<dbReference type="Pfam" id="PF12849">
    <property type="entry name" value="PBP_like_2"/>
    <property type="match status" value="1"/>
</dbReference>
<evidence type="ECO:0000313" key="4">
    <source>
        <dbReference type="Proteomes" id="UP000594749"/>
    </source>
</evidence>
<dbReference type="InterPro" id="IPR050962">
    <property type="entry name" value="Phosphate-bind_PstS"/>
</dbReference>
<protein>
    <submittedName>
        <fullName evidence="3">Phosphate ABC transporter substrate-binding protein PstS</fullName>
    </submittedName>
</protein>
<organism evidence="3 4">
    <name type="scientific">Campylobacter corcagiensis</name>
    <dbReference type="NCBI Taxonomy" id="1448857"/>
    <lineage>
        <taxon>Bacteria</taxon>
        <taxon>Pseudomonadati</taxon>
        <taxon>Campylobacterota</taxon>
        <taxon>Epsilonproteobacteria</taxon>
        <taxon>Campylobacterales</taxon>
        <taxon>Campylobacteraceae</taxon>
        <taxon>Campylobacter</taxon>
    </lineage>
</organism>
<dbReference type="InterPro" id="IPR024370">
    <property type="entry name" value="PBP_domain"/>
</dbReference>
<reference evidence="3 4" key="1">
    <citation type="submission" date="2020-10" db="EMBL/GenBank/DDBJ databases">
        <title>Campylobacter and Helicobacter PacBio genomes.</title>
        <authorList>
            <person name="Lane C."/>
        </authorList>
    </citation>
    <scope>NUCLEOTIDE SEQUENCE [LARGE SCALE GENOMIC DNA]</scope>
    <source>
        <strain evidence="3 4">2016D-0077</strain>
    </source>
</reference>
<dbReference type="Gene3D" id="3.40.190.10">
    <property type="entry name" value="Periplasmic binding protein-like II"/>
    <property type="match status" value="1"/>
</dbReference>
<dbReference type="CDD" id="cd13565">
    <property type="entry name" value="PBP2_PstS"/>
    <property type="match status" value="1"/>
</dbReference>
<dbReference type="EMBL" id="CP063078">
    <property type="protein sequence ID" value="QOQ86752.1"/>
    <property type="molecule type" value="Genomic_DNA"/>
</dbReference>
<comment type="similarity">
    <text evidence="1">Belongs to the PstS family.</text>
</comment>
<feature type="domain" description="PBP" evidence="2">
    <location>
        <begin position="19"/>
        <end position="254"/>
    </location>
</feature>
<dbReference type="Proteomes" id="UP000594749">
    <property type="component" value="Chromosome"/>
</dbReference>
<dbReference type="AlphaFoldDB" id="A0A7M1LDU6"/>
<evidence type="ECO:0000256" key="1">
    <source>
        <dbReference type="ARBA" id="ARBA00008725"/>
    </source>
</evidence>
<keyword evidence="4" id="KW-1185">Reference proteome</keyword>
<name>A0A7M1LDU6_9BACT</name>
<dbReference type="PANTHER" id="PTHR42996:SF1">
    <property type="entry name" value="PHOSPHATE-BINDING PROTEIN PSTS"/>
    <property type="match status" value="1"/>
</dbReference>
<accession>A0A7M1LDU6</accession>
<dbReference type="SUPFAM" id="SSF53850">
    <property type="entry name" value="Periplasmic binding protein-like II"/>
    <property type="match status" value="1"/>
</dbReference>
<dbReference type="OrthoDB" id="9801510at2"/>
<evidence type="ECO:0000313" key="3">
    <source>
        <dbReference type="EMBL" id="QOQ86752.1"/>
    </source>
</evidence>